<name>A0ABR8W4S3_9MICO</name>
<dbReference type="InterPro" id="IPR011335">
    <property type="entry name" value="Restrct_endonuc-II-like"/>
</dbReference>
<organism evidence="2 3">
    <name type="scientific">Microbacterium commune</name>
    <dbReference type="NCBI Taxonomy" id="2762219"/>
    <lineage>
        <taxon>Bacteria</taxon>
        <taxon>Bacillati</taxon>
        <taxon>Actinomycetota</taxon>
        <taxon>Actinomycetes</taxon>
        <taxon>Micrococcales</taxon>
        <taxon>Microbacteriaceae</taxon>
        <taxon>Microbacterium</taxon>
    </lineage>
</organism>
<proteinExistence type="predicted"/>
<gene>
    <name evidence="2" type="ORF">H9633_06895</name>
</gene>
<dbReference type="EMBL" id="JACSPX010000001">
    <property type="protein sequence ID" value="MBD8012024.1"/>
    <property type="molecule type" value="Genomic_DNA"/>
</dbReference>
<reference evidence="2 3" key="1">
    <citation type="submission" date="2020-08" db="EMBL/GenBank/DDBJ databases">
        <title>A Genomic Blueprint of the Chicken Gut Microbiome.</title>
        <authorList>
            <person name="Gilroy R."/>
            <person name="Ravi A."/>
            <person name="Getino M."/>
            <person name="Pursley I."/>
            <person name="Horton D.L."/>
            <person name="Alikhan N.-F."/>
            <person name="Baker D."/>
            <person name="Gharbi K."/>
            <person name="Hall N."/>
            <person name="Watson M."/>
            <person name="Adriaenssens E.M."/>
            <person name="Foster-Nyarko E."/>
            <person name="Jarju S."/>
            <person name="Secka A."/>
            <person name="Antonio M."/>
            <person name="Oren A."/>
            <person name="Chaudhuri R."/>
            <person name="La Ragione R.M."/>
            <person name="Hildebrand F."/>
            <person name="Pallen M.J."/>
        </authorList>
    </citation>
    <scope>NUCLEOTIDE SEQUENCE [LARGE SCALE GENOMIC DNA]</scope>
    <source>
        <strain evidence="2 3">Re1</strain>
    </source>
</reference>
<evidence type="ECO:0008006" key="4">
    <source>
        <dbReference type="Google" id="ProtNLM"/>
    </source>
</evidence>
<protein>
    <recommendedName>
        <fullName evidence="4">DUF559 domain-containing protein</fullName>
    </recommendedName>
</protein>
<feature type="compositionally biased region" description="Acidic residues" evidence="1">
    <location>
        <begin position="54"/>
        <end position="63"/>
    </location>
</feature>
<dbReference type="SUPFAM" id="SSF52980">
    <property type="entry name" value="Restriction endonuclease-like"/>
    <property type="match status" value="1"/>
</dbReference>
<keyword evidence="3" id="KW-1185">Reference proteome</keyword>
<feature type="region of interest" description="Disordered" evidence="1">
    <location>
        <begin position="54"/>
        <end position="74"/>
    </location>
</feature>
<evidence type="ECO:0000313" key="3">
    <source>
        <dbReference type="Proteomes" id="UP000611521"/>
    </source>
</evidence>
<dbReference type="RefSeq" id="WP_191712566.1">
    <property type="nucleotide sequence ID" value="NZ_JACSPX010000001.1"/>
</dbReference>
<sequence length="342" mass="37612">MPKPRPLPAQLGAIFSVREAAQAGVARSRLRRGDLERPFRGIRAVPALLAAADAEIEDESDAEDPPRAAEPDPFTLQAEARRDLVRRYAPRLEGSQFISHESAAAMWHAPLPLTWTDAGAPASSSDLTVHVSTFGRGHLIRAEGVSAHRARHRTSRYTHVERIPVADPATTWASLGHLPLVDLVALGDYFCRVWRAGYGRPRAGTPPLSTVARLQAAIDAGRRTGIRRLREAVELIREDSWSPRESAVRCHLVFAGLPEPVLNQDVYDEHGRFVACADLAYPERKVAIEYQGVLHANSYAADVERLARLRAAGWVVIEVTATLLADPRMLVERVSAALRARP</sequence>
<comment type="caution">
    <text evidence="2">The sequence shown here is derived from an EMBL/GenBank/DDBJ whole genome shotgun (WGS) entry which is preliminary data.</text>
</comment>
<evidence type="ECO:0000313" key="2">
    <source>
        <dbReference type="EMBL" id="MBD8012024.1"/>
    </source>
</evidence>
<accession>A0ABR8W4S3</accession>
<evidence type="ECO:0000256" key="1">
    <source>
        <dbReference type="SAM" id="MobiDB-lite"/>
    </source>
</evidence>
<dbReference type="Proteomes" id="UP000611521">
    <property type="component" value="Unassembled WGS sequence"/>
</dbReference>